<accession>A0AAE3ZWZ6</accession>
<keyword evidence="4" id="KW-1185">Reference proteome</keyword>
<reference evidence="3 4" key="1">
    <citation type="submission" date="2023-07" db="EMBL/GenBank/DDBJ databases">
        <title>Sequencing the genomes of 1000 actinobacteria strains.</title>
        <authorList>
            <person name="Klenk H.-P."/>
        </authorList>
    </citation>
    <scope>NUCLEOTIDE SEQUENCE [LARGE SCALE GENOMIC DNA]</scope>
    <source>
        <strain evidence="3 4">DSM 44711</strain>
    </source>
</reference>
<keyword evidence="1" id="KW-0560">Oxidoreductase</keyword>
<dbReference type="SUPFAM" id="SSF51735">
    <property type="entry name" value="NAD(P)-binding Rossmann-fold domains"/>
    <property type="match status" value="1"/>
</dbReference>
<evidence type="ECO:0000313" key="4">
    <source>
        <dbReference type="Proteomes" id="UP001183629"/>
    </source>
</evidence>
<dbReference type="PRINTS" id="PR00080">
    <property type="entry name" value="SDRFAMILY"/>
</dbReference>
<dbReference type="GO" id="GO:0016491">
    <property type="term" value="F:oxidoreductase activity"/>
    <property type="evidence" value="ECO:0007669"/>
    <property type="project" value="UniProtKB-KW"/>
</dbReference>
<dbReference type="PANTHER" id="PTHR43157:SF31">
    <property type="entry name" value="PHOSPHATIDYLINOSITOL-GLYCAN BIOSYNTHESIS CLASS F PROTEIN"/>
    <property type="match status" value="1"/>
</dbReference>
<dbReference type="EMBL" id="JAVDYC010000001">
    <property type="protein sequence ID" value="MDR7327604.1"/>
    <property type="molecule type" value="Genomic_DNA"/>
</dbReference>
<dbReference type="Proteomes" id="UP001183629">
    <property type="component" value="Unassembled WGS sequence"/>
</dbReference>
<dbReference type="InterPro" id="IPR036291">
    <property type="entry name" value="NAD(P)-bd_dom_sf"/>
</dbReference>
<dbReference type="PRINTS" id="PR00081">
    <property type="entry name" value="GDHRDH"/>
</dbReference>
<comment type="similarity">
    <text evidence="2">Belongs to the short-chain dehydrogenases/reductases (SDR) family.</text>
</comment>
<evidence type="ECO:0000256" key="2">
    <source>
        <dbReference type="RuleBase" id="RU000363"/>
    </source>
</evidence>
<dbReference type="Gene3D" id="3.40.50.720">
    <property type="entry name" value="NAD(P)-binding Rossmann-like Domain"/>
    <property type="match status" value="1"/>
</dbReference>
<dbReference type="Pfam" id="PF00106">
    <property type="entry name" value="adh_short"/>
    <property type="match status" value="1"/>
</dbReference>
<evidence type="ECO:0000313" key="3">
    <source>
        <dbReference type="EMBL" id="MDR7327604.1"/>
    </source>
</evidence>
<proteinExistence type="inferred from homology"/>
<dbReference type="InterPro" id="IPR002347">
    <property type="entry name" value="SDR_fam"/>
</dbReference>
<protein>
    <submittedName>
        <fullName evidence="3">NAD(P)-dependent dehydrogenase (Short-subunit alcohol dehydrogenase family)</fullName>
    </submittedName>
</protein>
<dbReference type="RefSeq" id="WP_310425087.1">
    <property type="nucleotide sequence ID" value="NZ_JAVDYC010000001.1"/>
</dbReference>
<dbReference type="PANTHER" id="PTHR43157">
    <property type="entry name" value="PHOSPHATIDYLINOSITOL-GLYCAN BIOSYNTHESIS CLASS F PROTEIN-RELATED"/>
    <property type="match status" value="1"/>
</dbReference>
<comment type="caution">
    <text evidence="3">The sequence shown here is derived from an EMBL/GenBank/DDBJ whole genome shotgun (WGS) entry which is preliminary data.</text>
</comment>
<organism evidence="3 4">
    <name type="scientific">Catenuloplanes niger</name>
    <dbReference type="NCBI Taxonomy" id="587534"/>
    <lineage>
        <taxon>Bacteria</taxon>
        <taxon>Bacillati</taxon>
        <taxon>Actinomycetota</taxon>
        <taxon>Actinomycetes</taxon>
        <taxon>Micromonosporales</taxon>
        <taxon>Micromonosporaceae</taxon>
        <taxon>Catenuloplanes</taxon>
    </lineage>
</organism>
<dbReference type="AlphaFoldDB" id="A0AAE3ZWZ6"/>
<gene>
    <name evidence="3" type="ORF">J2S44_007854</name>
</gene>
<sequence length="286" mass="30778">MPPTIVITGATNGIGRRAAIDLARRGARVVITARDPEKAALARRDIGSGLVDVFHGDFTRLDDVRRIGAGIADRYTRIDVLVNNAGIHAFAPRTTPDGFPEMVAVNYLAPWLLTQALLPALHRAPAARIVTVASEASRRHGTLRIPQDLTESVPFTARGSAEFYGRTKLLDIMFTMELARRLAGSTVTANCLDPGFNTTGLGRELRFAGPLGSLLTRLGIGDPARGAGLIVALATDPGFAGRTGGYYTVRGTRRISPAPPGDDPELQGRLWRETQRLLQADNHRTT</sequence>
<evidence type="ECO:0000256" key="1">
    <source>
        <dbReference type="ARBA" id="ARBA00023002"/>
    </source>
</evidence>
<name>A0AAE3ZWZ6_9ACTN</name>